<dbReference type="Proteomes" id="UP000229976">
    <property type="component" value="Unassembled WGS sequence"/>
</dbReference>
<evidence type="ECO:0000313" key="2">
    <source>
        <dbReference type="EMBL" id="PIP22773.1"/>
    </source>
</evidence>
<dbReference type="EMBL" id="PCRO01000027">
    <property type="protein sequence ID" value="PIP22773.1"/>
    <property type="molecule type" value="Genomic_DNA"/>
</dbReference>
<protein>
    <submittedName>
        <fullName evidence="2">Ribonuclease HI</fullName>
    </submittedName>
</protein>
<dbReference type="GO" id="GO:0003676">
    <property type="term" value="F:nucleic acid binding"/>
    <property type="evidence" value="ECO:0007669"/>
    <property type="project" value="InterPro"/>
</dbReference>
<dbReference type="InterPro" id="IPR011320">
    <property type="entry name" value="RNase_H1_N"/>
</dbReference>
<dbReference type="InterPro" id="IPR036397">
    <property type="entry name" value="RNaseH_sf"/>
</dbReference>
<name>A0A2G9YVK4_9BACT</name>
<dbReference type="AlphaFoldDB" id="A0A2G9YVK4"/>
<accession>A0A2G9YVK4</accession>
<reference evidence="2 3" key="1">
    <citation type="submission" date="2017-09" db="EMBL/GenBank/DDBJ databases">
        <title>Depth-based differentiation of microbial function through sediment-hosted aquifers and enrichment of novel symbionts in the deep terrestrial subsurface.</title>
        <authorList>
            <person name="Probst A.J."/>
            <person name="Ladd B."/>
            <person name="Jarett J.K."/>
            <person name="Geller-Mcgrath D.E."/>
            <person name="Sieber C.M."/>
            <person name="Emerson J.B."/>
            <person name="Anantharaman K."/>
            <person name="Thomas B.C."/>
            <person name="Malmstrom R."/>
            <person name="Stieglmeier M."/>
            <person name="Klingl A."/>
            <person name="Woyke T."/>
            <person name="Ryan C.M."/>
            <person name="Banfield J.F."/>
        </authorList>
    </citation>
    <scope>NUCLEOTIDE SEQUENCE [LARGE SCALE GENOMIC DNA]</scope>
    <source>
        <strain evidence="2">CG23_combo_of_CG06-09_8_20_14_all_39_17</strain>
    </source>
</reference>
<proteinExistence type="predicted"/>
<evidence type="ECO:0000313" key="3">
    <source>
        <dbReference type="Proteomes" id="UP000229976"/>
    </source>
</evidence>
<dbReference type="SUPFAM" id="SSF55658">
    <property type="entry name" value="L9 N-domain-like"/>
    <property type="match status" value="1"/>
</dbReference>
<comment type="caution">
    <text evidence="2">The sequence shown here is derived from an EMBL/GenBank/DDBJ whole genome shotgun (WGS) entry which is preliminary data.</text>
</comment>
<dbReference type="Gene3D" id="3.40.970.10">
    <property type="entry name" value="Ribonuclease H1, N-terminal domain"/>
    <property type="match status" value="1"/>
</dbReference>
<organism evidence="2 3">
    <name type="scientific">Candidatus Nealsonbacteria bacterium CG23_combo_of_CG06-09_8_20_14_all_39_17</name>
    <dbReference type="NCBI Taxonomy" id="1974722"/>
    <lineage>
        <taxon>Bacteria</taxon>
        <taxon>Candidatus Nealsoniibacteriota</taxon>
    </lineage>
</organism>
<dbReference type="InterPro" id="IPR037056">
    <property type="entry name" value="RNase_H1_N_sf"/>
</dbReference>
<dbReference type="Gene3D" id="3.30.420.10">
    <property type="entry name" value="Ribonuclease H-like superfamily/Ribonuclease H"/>
    <property type="match status" value="1"/>
</dbReference>
<dbReference type="InterPro" id="IPR009027">
    <property type="entry name" value="Ribosomal_bL9/RNase_H1_N"/>
</dbReference>
<dbReference type="InterPro" id="IPR012337">
    <property type="entry name" value="RNaseH-like_sf"/>
</dbReference>
<dbReference type="Pfam" id="PF01693">
    <property type="entry name" value="Cauli_VI"/>
    <property type="match status" value="1"/>
</dbReference>
<feature type="domain" description="Ribonuclease H1 N-terminal" evidence="1">
    <location>
        <begin position="5"/>
        <end position="48"/>
    </location>
</feature>
<gene>
    <name evidence="2" type="ORF">COX37_02165</name>
</gene>
<evidence type="ECO:0000259" key="1">
    <source>
        <dbReference type="Pfam" id="PF01693"/>
    </source>
</evidence>
<dbReference type="SUPFAM" id="SSF53098">
    <property type="entry name" value="Ribonuclease H-like"/>
    <property type="match status" value="1"/>
</dbReference>
<sequence length="200" mass="22077">MKKQKFYAYSADGKTGIADDWPSCEKIVSGIQGAKFKGFLTEAEAKMWLEAGADYKIKHLTTEKGIYFDAGTGAGHGVEINVTDEKGTSLLDKVLPDTHINHRGHHWIFKDVTNNFGELLACKYALQIALKEGIKDVFGDSKLIIEFWSKGYVKKENIHPETIALSAEVKKLRYDFEKSGGKIGRVPGSGNPADLGFHKG</sequence>